<accession>A0AAE0IBR6</accession>
<dbReference type="AlphaFoldDB" id="A0AAE0IBR6"/>
<evidence type="ECO:0000256" key="10">
    <source>
        <dbReference type="SAM" id="MobiDB-lite"/>
    </source>
</evidence>
<protein>
    <recommendedName>
        <fullName evidence="9">1,3-beta-glucanosyltransferase</fullName>
        <ecNumber evidence="9">2.4.1.-</ecNumber>
    </recommendedName>
</protein>
<feature type="compositionally biased region" description="Low complexity" evidence="10">
    <location>
        <begin position="484"/>
        <end position="504"/>
    </location>
</feature>
<keyword evidence="8 9" id="KW-0449">Lipoprotein</keyword>
<evidence type="ECO:0000256" key="2">
    <source>
        <dbReference type="ARBA" id="ARBA00007528"/>
    </source>
</evidence>
<dbReference type="GO" id="GO:0005886">
    <property type="term" value="C:plasma membrane"/>
    <property type="evidence" value="ECO:0007669"/>
    <property type="project" value="UniProtKB-SubCell"/>
</dbReference>
<dbReference type="EMBL" id="JAUEPO010000005">
    <property type="protein sequence ID" value="KAK3321396.1"/>
    <property type="molecule type" value="Genomic_DNA"/>
</dbReference>
<dbReference type="InterPro" id="IPR017853">
    <property type="entry name" value="GH"/>
</dbReference>
<comment type="caution">
    <text evidence="11">The sequence shown here is derived from an EMBL/GenBank/DDBJ whole genome shotgun (WGS) entry which is preliminary data.</text>
</comment>
<evidence type="ECO:0000256" key="4">
    <source>
        <dbReference type="ARBA" id="ARBA00022679"/>
    </source>
</evidence>
<evidence type="ECO:0000256" key="3">
    <source>
        <dbReference type="ARBA" id="ARBA00022622"/>
    </source>
</evidence>
<keyword evidence="3 9" id="KW-0336">GPI-anchor</keyword>
<dbReference type="GO" id="GO:0042124">
    <property type="term" value="F:1,3-beta-glucanosyltransferase activity"/>
    <property type="evidence" value="ECO:0007669"/>
    <property type="project" value="TreeGrafter"/>
</dbReference>
<dbReference type="GO" id="GO:0098552">
    <property type="term" value="C:side of membrane"/>
    <property type="evidence" value="ECO:0007669"/>
    <property type="project" value="UniProtKB-KW"/>
</dbReference>
<keyword evidence="4 9" id="KW-0808">Transferase</keyword>
<evidence type="ECO:0000256" key="8">
    <source>
        <dbReference type="ARBA" id="ARBA00023288"/>
    </source>
</evidence>
<dbReference type="PANTHER" id="PTHR31468">
    <property type="entry name" value="1,3-BETA-GLUCANOSYLTRANSFERASE GAS1"/>
    <property type="match status" value="1"/>
</dbReference>
<evidence type="ECO:0000256" key="9">
    <source>
        <dbReference type="RuleBase" id="RU361209"/>
    </source>
</evidence>
<dbReference type="Proteomes" id="UP001286456">
    <property type="component" value="Unassembled WGS sequence"/>
</dbReference>
<organism evidence="11 12">
    <name type="scientific">Cercophora scortea</name>
    <dbReference type="NCBI Taxonomy" id="314031"/>
    <lineage>
        <taxon>Eukaryota</taxon>
        <taxon>Fungi</taxon>
        <taxon>Dikarya</taxon>
        <taxon>Ascomycota</taxon>
        <taxon>Pezizomycotina</taxon>
        <taxon>Sordariomycetes</taxon>
        <taxon>Sordariomycetidae</taxon>
        <taxon>Sordariales</taxon>
        <taxon>Lasiosphaeriaceae</taxon>
        <taxon>Cercophora</taxon>
    </lineage>
</organism>
<dbReference type="PANTHER" id="PTHR31468:SF4">
    <property type="entry name" value="1,3-BETA-GLUCANOSYLTRANSFERASE GAS3-RELATED"/>
    <property type="match status" value="1"/>
</dbReference>
<keyword evidence="5" id="KW-0732">Signal</keyword>
<evidence type="ECO:0000313" key="12">
    <source>
        <dbReference type="Proteomes" id="UP001286456"/>
    </source>
</evidence>
<reference evidence="11" key="1">
    <citation type="journal article" date="2023" name="Mol. Phylogenet. Evol.">
        <title>Genome-scale phylogeny and comparative genomics of the fungal order Sordariales.</title>
        <authorList>
            <person name="Hensen N."/>
            <person name="Bonometti L."/>
            <person name="Westerberg I."/>
            <person name="Brannstrom I.O."/>
            <person name="Guillou S."/>
            <person name="Cros-Aarteil S."/>
            <person name="Calhoun S."/>
            <person name="Haridas S."/>
            <person name="Kuo A."/>
            <person name="Mondo S."/>
            <person name="Pangilinan J."/>
            <person name="Riley R."/>
            <person name="LaButti K."/>
            <person name="Andreopoulos B."/>
            <person name="Lipzen A."/>
            <person name="Chen C."/>
            <person name="Yan M."/>
            <person name="Daum C."/>
            <person name="Ng V."/>
            <person name="Clum A."/>
            <person name="Steindorff A."/>
            <person name="Ohm R.A."/>
            <person name="Martin F."/>
            <person name="Silar P."/>
            <person name="Natvig D.O."/>
            <person name="Lalanne C."/>
            <person name="Gautier V."/>
            <person name="Ament-Velasquez S.L."/>
            <person name="Kruys A."/>
            <person name="Hutchinson M.I."/>
            <person name="Powell A.J."/>
            <person name="Barry K."/>
            <person name="Miller A.N."/>
            <person name="Grigoriev I.V."/>
            <person name="Debuchy R."/>
            <person name="Gladieux P."/>
            <person name="Hiltunen Thoren M."/>
            <person name="Johannesson H."/>
        </authorList>
    </citation>
    <scope>NUCLEOTIDE SEQUENCE</scope>
    <source>
        <strain evidence="11">SMH4131-1</strain>
    </source>
</reference>
<dbReference type="GO" id="GO:0071970">
    <property type="term" value="P:fungal-type cell wall (1-&gt;3)-beta-D-glucan biosynthetic process"/>
    <property type="evidence" value="ECO:0007669"/>
    <property type="project" value="TreeGrafter"/>
</dbReference>
<sequence length="532" mass="56806">MLVSSLPCRFFQFLVARWIRPCCATKRSALALRLPNSTEVACFCRAVLIDVALAAQIHSALLALGATIAAAVAPLEAKDNYFVNPKSGNRFQIVGVAYQPGGSAGYKPEQGRDPLSDGDVCLRDAALMQILGVNVIRVYNLDPNLNHDLCASIFNAAGMYMILDVNSPLVGDSLTSYKPWESYYAAYLNRTFAVVEAFKSYPNTLAFFSGNEVLNNVKTGADVPPYMRAVTRDIKNYVAKHSDRPIPVGYSAADVRDVLFDSFEYFQCAEDGDASDPSRVDIFALNSYSWCGSSTFQESGYDKLVEGFSNSSVPIFYSEYGCNTPSPRIFSEVPTIYGPQMTGVFSGGIVYEYAQETNNFGLVTINADGSAELLNDFYALKDQYSKLNFTEIQGSKPPTTAAPKPPTCSSKLITTKGFANNFTLPSPPPGAQKIIDNGVSPKPVGKIISVSSWTVPHTVKNPDGSTLSNLAVKPLADDATNQPGTNTADGTPTTTATGATASKTNAAGGRPAFVAFPALGLGALAVMAGIAI</sequence>
<name>A0AAE0IBR6_9PEZI</name>
<proteinExistence type="inferred from homology"/>
<dbReference type="Gene3D" id="3.20.20.80">
    <property type="entry name" value="Glycosidases"/>
    <property type="match status" value="1"/>
</dbReference>
<feature type="region of interest" description="Disordered" evidence="10">
    <location>
        <begin position="476"/>
        <end position="504"/>
    </location>
</feature>
<evidence type="ECO:0000256" key="6">
    <source>
        <dbReference type="ARBA" id="ARBA00023136"/>
    </source>
</evidence>
<gene>
    <name evidence="11" type="ORF">B0T19DRAFT_360565</name>
</gene>
<evidence type="ECO:0000256" key="5">
    <source>
        <dbReference type="ARBA" id="ARBA00022729"/>
    </source>
</evidence>
<dbReference type="EC" id="2.4.1.-" evidence="9"/>
<dbReference type="InterPro" id="IPR004886">
    <property type="entry name" value="Glucanosyltransferase"/>
</dbReference>
<reference evidence="11" key="2">
    <citation type="submission" date="2023-06" db="EMBL/GenBank/DDBJ databases">
        <authorList>
            <consortium name="Lawrence Berkeley National Laboratory"/>
            <person name="Haridas S."/>
            <person name="Hensen N."/>
            <person name="Bonometti L."/>
            <person name="Westerberg I."/>
            <person name="Brannstrom I.O."/>
            <person name="Guillou S."/>
            <person name="Cros-Aarteil S."/>
            <person name="Calhoun S."/>
            <person name="Kuo A."/>
            <person name="Mondo S."/>
            <person name="Pangilinan J."/>
            <person name="Riley R."/>
            <person name="Labutti K."/>
            <person name="Andreopoulos B."/>
            <person name="Lipzen A."/>
            <person name="Chen C."/>
            <person name="Yanf M."/>
            <person name="Daum C."/>
            <person name="Ng V."/>
            <person name="Clum A."/>
            <person name="Steindorff A."/>
            <person name="Ohm R."/>
            <person name="Martin F."/>
            <person name="Silar P."/>
            <person name="Natvig D."/>
            <person name="Lalanne C."/>
            <person name="Gautier V."/>
            <person name="Ament-Velasquez S.L."/>
            <person name="Kruys A."/>
            <person name="Hutchinson M.I."/>
            <person name="Powell A.J."/>
            <person name="Barry K."/>
            <person name="Miller A.N."/>
            <person name="Grigoriev I.V."/>
            <person name="Debuchy R."/>
            <person name="Gladieux P."/>
            <person name="Thoren M.H."/>
            <person name="Johannesson H."/>
        </authorList>
    </citation>
    <scope>NUCLEOTIDE SEQUENCE</scope>
    <source>
        <strain evidence="11">SMH4131-1</strain>
    </source>
</reference>
<keyword evidence="6 9" id="KW-0472">Membrane</keyword>
<comment type="similarity">
    <text evidence="2 9">Belongs to the glycosyl hydrolase 72 family.</text>
</comment>
<dbReference type="GO" id="GO:0031505">
    <property type="term" value="P:fungal-type cell wall organization"/>
    <property type="evidence" value="ECO:0007669"/>
    <property type="project" value="TreeGrafter"/>
</dbReference>
<keyword evidence="7" id="KW-0325">Glycoprotein</keyword>
<evidence type="ECO:0000256" key="7">
    <source>
        <dbReference type="ARBA" id="ARBA00023180"/>
    </source>
</evidence>
<dbReference type="FunFam" id="3.20.20.80:FF:000032">
    <property type="entry name" value="1,3-beta-glucanosyltransferase"/>
    <property type="match status" value="1"/>
</dbReference>
<comment type="function">
    <text evidence="9">Splits internally a 1,3-beta-glucan molecule and transfers the newly generated reducing end (the donor) to the non-reducing end of another 1,3-beta-glucan molecule (the acceptor) forming a 1,3-beta linkage, resulting in the elongation of 1,3-beta-glucan chains in the cell wall.</text>
</comment>
<comment type="subcellular location">
    <subcellularLocation>
        <location evidence="1 9">Cell membrane</location>
        <topology evidence="1 9">Lipid-anchor</topology>
        <topology evidence="1 9">GPI-anchor</topology>
    </subcellularLocation>
</comment>
<evidence type="ECO:0000313" key="11">
    <source>
        <dbReference type="EMBL" id="KAK3321396.1"/>
    </source>
</evidence>
<dbReference type="SUPFAM" id="SSF51445">
    <property type="entry name" value="(Trans)glycosidases"/>
    <property type="match status" value="1"/>
</dbReference>
<keyword evidence="12" id="KW-1185">Reference proteome</keyword>
<evidence type="ECO:0000256" key="1">
    <source>
        <dbReference type="ARBA" id="ARBA00004609"/>
    </source>
</evidence>
<dbReference type="Pfam" id="PF03198">
    <property type="entry name" value="Glyco_hydro_72"/>
    <property type="match status" value="1"/>
</dbReference>